<proteinExistence type="inferred from homology"/>
<dbReference type="GO" id="GO:0048487">
    <property type="term" value="F:beta-tubulin binding"/>
    <property type="evidence" value="ECO:0007669"/>
    <property type="project" value="TreeGrafter"/>
</dbReference>
<keyword evidence="6" id="KW-1185">Reference proteome</keyword>
<dbReference type="Pfam" id="PF15927">
    <property type="entry name" value="Casc1_N"/>
    <property type="match status" value="1"/>
</dbReference>
<evidence type="ECO:0000256" key="1">
    <source>
        <dbReference type="ARBA" id="ARBA00024332"/>
    </source>
</evidence>
<feature type="region of interest" description="Disordered" evidence="2">
    <location>
        <begin position="346"/>
        <end position="365"/>
    </location>
</feature>
<dbReference type="KEGG" id="clec:112127486"/>
<evidence type="ECO:0008006" key="7">
    <source>
        <dbReference type="Google" id="ProtNLM"/>
    </source>
</evidence>
<dbReference type="PANTHER" id="PTHR20929:SF11">
    <property type="entry name" value="DYNEIN AXONEMAL INTERMEDIATE CHAIN 7"/>
    <property type="match status" value="1"/>
</dbReference>
<dbReference type="AlphaFoldDB" id="A0A8I6SS38"/>
<dbReference type="GeneID" id="112127486"/>
<evidence type="ECO:0000313" key="5">
    <source>
        <dbReference type="EnsemblMetazoa" id="XP_024084323.1"/>
    </source>
</evidence>
<sequence length="901" mass="106199">MHRQEKSKSRQSKKQRNYIDPKSKELERQQEIKCKAEKEMYEKKKRDEILPQIDILFKRIKHKVQKGKIKNRTLKEWLRYIKCNRPTPESASNLHLCFYEWEILSKNFKLEDVMQEFEQLTSFFNIVTEITEEPVTLTQIMVKNIKSIIHVWQYTILKEIDFACYLLIRNVESSFSKIDYYTGEYTFCSKFVNIGMWSFFECPFRLNFKKNHPPIKFENCATSLVLPRIPYNTKPIVLRCMHIELDFYSTTSRSNDLFVKTATLNLVSEVKRCYDMVTAITKEFQEAEEFKQQYGKLQKEQGNADKVTNEVSSLFLPSFSSHNLVDSRRLSYLSLNSQHSLDKNSKPSIVEGFGNRSTKDSSSINSKQSFFHNRHRGTVESNESINFYHRFTQTSAVSIDMHVLFNEQNDMFLDAMYDEDDDKELIAILNETNDPARKSATFTDLFLPKEEKNQQVKSDFNSIKEVLNSTLLIKNVTDIDYEQKVSVLSKTKSQIFNMREEEAHNDFIESLKQELDDDELNLRAYTVLGGVYYIDILKCVFQPFPLKGGNYVQVTQGHFDITREPLMSRYVELSPFNMELHEMSIFENMEQEEDIEEEEESQEEYRVEEDPKDDMISVTIHLENGLFKLNDPIPVIWDEERKIWSRKHLFQCRYYKNENVVQFQLNKLAPFAFALPRFHQLPYKDWCLTPHEQNLVSLHLTCQDFTILFLIGEEKVSLENVELKNNSRFLEEIYGEPYEPDDLFFILKNNGINIFPRTDTFLYVPGSSCKNRSVEDHVYLTMSLFVQILEYCSSEWNRAVGWKNIIFQGRQANSVTTHYMTFRCNNLRADWLTLKEGTNVYKEKVHKSVGFVPDMYSLFSRLFGREFNQITTNAALISTVYYVLSQTRVLSYSGDPNKPFI</sequence>
<dbReference type="GO" id="GO:0008017">
    <property type="term" value="F:microtubule binding"/>
    <property type="evidence" value="ECO:0007669"/>
    <property type="project" value="TreeGrafter"/>
</dbReference>
<dbReference type="OrthoDB" id="297923at2759"/>
<comment type="similarity">
    <text evidence="1">Belongs to the DNAI7 family.</text>
</comment>
<feature type="region of interest" description="Disordered" evidence="2">
    <location>
        <begin position="1"/>
        <end position="28"/>
    </location>
</feature>
<dbReference type="InterPro" id="IPR022110">
    <property type="entry name" value="CASC1_C"/>
</dbReference>
<feature type="domain" description="CASC1 C-terminal" evidence="3">
    <location>
        <begin position="643"/>
        <end position="823"/>
    </location>
</feature>
<dbReference type="GO" id="GO:0005930">
    <property type="term" value="C:axoneme"/>
    <property type="evidence" value="ECO:0007669"/>
    <property type="project" value="TreeGrafter"/>
</dbReference>
<dbReference type="PANTHER" id="PTHR20929">
    <property type="entry name" value="LUNG ADENOMA SUSCEPTIBILITY 1-RELATED"/>
    <property type="match status" value="1"/>
</dbReference>
<name>A0A8I6SS38_CIMLE</name>
<protein>
    <recommendedName>
        <fullName evidence="7">Axonemal 84 kDa protein</fullName>
    </recommendedName>
</protein>
<evidence type="ECO:0000313" key="6">
    <source>
        <dbReference type="Proteomes" id="UP000494040"/>
    </source>
</evidence>
<evidence type="ECO:0000259" key="4">
    <source>
        <dbReference type="Pfam" id="PF15927"/>
    </source>
</evidence>
<dbReference type="Proteomes" id="UP000494040">
    <property type="component" value="Unassembled WGS sequence"/>
</dbReference>
<dbReference type="InterPro" id="IPR023247">
    <property type="entry name" value="IC97/Dnai7-like"/>
</dbReference>
<dbReference type="InterPro" id="IPR031826">
    <property type="entry name" value="IC97/Casc1_N"/>
</dbReference>
<evidence type="ECO:0000259" key="3">
    <source>
        <dbReference type="Pfam" id="PF12366"/>
    </source>
</evidence>
<dbReference type="EnsemblMetazoa" id="XM_024228555.1">
    <property type="protein sequence ID" value="XP_024084323.1"/>
    <property type="gene ID" value="LOC112127486"/>
</dbReference>
<dbReference type="Pfam" id="PF12366">
    <property type="entry name" value="Casc1_C"/>
    <property type="match status" value="1"/>
</dbReference>
<dbReference type="RefSeq" id="XP_024084323.1">
    <property type="nucleotide sequence ID" value="XM_024228555.1"/>
</dbReference>
<evidence type="ECO:0000256" key="2">
    <source>
        <dbReference type="SAM" id="MobiDB-lite"/>
    </source>
</evidence>
<reference evidence="5" key="1">
    <citation type="submission" date="2022-01" db="UniProtKB">
        <authorList>
            <consortium name="EnsemblMetazoa"/>
        </authorList>
    </citation>
    <scope>IDENTIFICATION</scope>
</reference>
<accession>A0A8I6SS38</accession>
<feature type="domain" description="IC97/Casc1 N-terminal" evidence="4">
    <location>
        <begin position="23"/>
        <end position="198"/>
    </location>
</feature>
<feature type="compositionally biased region" description="Basic and acidic residues" evidence="2">
    <location>
        <begin position="17"/>
        <end position="28"/>
    </location>
</feature>
<organism evidence="5 6">
    <name type="scientific">Cimex lectularius</name>
    <name type="common">Bed bug</name>
    <name type="synonym">Acanthia lectularia</name>
    <dbReference type="NCBI Taxonomy" id="79782"/>
    <lineage>
        <taxon>Eukaryota</taxon>
        <taxon>Metazoa</taxon>
        <taxon>Ecdysozoa</taxon>
        <taxon>Arthropoda</taxon>
        <taxon>Hexapoda</taxon>
        <taxon>Insecta</taxon>
        <taxon>Pterygota</taxon>
        <taxon>Neoptera</taxon>
        <taxon>Paraneoptera</taxon>
        <taxon>Hemiptera</taxon>
        <taxon>Heteroptera</taxon>
        <taxon>Panheteroptera</taxon>
        <taxon>Cimicomorpha</taxon>
        <taxon>Cimicidae</taxon>
        <taxon>Cimex</taxon>
    </lineage>
</organism>